<feature type="chain" id="PRO_5039730955" evidence="2">
    <location>
        <begin position="32"/>
        <end position="419"/>
    </location>
</feature>
<accession>A0A5D6W7W5</accession>
<dbReference type="Pfam" id="PF16656">
    <property type="entry name" value="Pur_ac_phosph_N"/>
    <property type="match status" value="1"/>
</dbReference>
<dbReference type="EMBL" id="VTOY01000004">
    <property type="protein sequence ID" value="TYZ23059.1"/>
    <property type="molecule type" value="Genomic_DNA"/>
</dbReference>
<dbReference type="AlphaFoldDB" id="A0A5D6W7W5"/>
<dbReference type="SUPFAM" id="SSF56300">
    <property type="entry name" value="Metallo-dependent phosphatases"/>
    <property type="match status" value="1"/>
</dbReference>
<keyword evidence="1 2" id="KW-0732">Signal</keyword>
<proteinExistence type="predicted"/>
<dbReference type="InterPro" id="IPR015914">
    <property type="entry name" value="PAPs_N"/>
</dbReference>
<evidence type="ECO:0000259" key="4">
    <source>
        <dbReference type="Pfam" id="PF16656"/>
    </source>
</evidence>
<dbReference type="GO" id="GO:0046872">
    <property type="term" value="F:metal ion binding"/>
    <property type="evidence" value="ECO:0007669"/>
    <property type="project" value="InterPro"/>
</dbReference>
<dbReference type="InterPro" id="IPR006311">
    <property type="entry name" value="TAT_signal"/>
</dbReference>
<evidence type="ECO:0000256" key="2">
    <source>
        <dbReference type="SAM" id="SignalP"/>
    </source>
</evidence>
<dbReference type="GO" id="GO:0003993">
    <property type="term" value="F:acid phosphatase activity"/>
    <property type="evidence" value="ECO:0007669"/>
    <property type="project" value="InterPro"/>
</dbReference>
<dbReference type="PANTHER" id="PTHR45867">
    <property type="entry name" value="PURPLE ACID PHOSPHATASE"/>
    <property type="match status" value="1"/>
</dbReference>
<dbReference type="SUPFAM" id="SSF49363">
    <property type="entry name" value="Purple acid phosphatase, N-terminal domain"/>
    <property type="match status" value="1"/>
</dbReference>
<sequence>MELTRRNFLKRCGQLLLVLGLENFAPSLAAAADGTLPIKYLRQIITENPAKSRTIMWQTTEELPECRLEYRSTYIPLKTHPVSCKKLTEDNTTNYYYTAELTGLTPAADYEYRIISGSRATGWHHFTTSPATVTAFSALIFCDSQCGQDYSVWTRTLTSAWQRHPEAHFFTDIGDLTDNGQLNWHWESFFTAMGDIPENHLFVPVMGNHECYSLDWKFCRPERYLDSFTLPKNGSSRYQGYYYSYDYGPVHFIVLNTQMLELNDFAPGLLQEQLNWLKQDVHNHQKPWQVVLMHKDILSYDEYQQGTKQAGGISDVGHAFMKAFDELPIDLVLTGHMHTYRNRGHIKNMKPAEQGPVYIMSGPAGNEQYHVPADETYDRSAIYQPTPENYLVLDASTTSLVIKDYTASGEHIDTVTLKK</sequence>
<comment type="caution">
    <text evidence="5">The sequence shown here is derived from an EMBL/GenBank/DDBJ whole genome shotgun (WGS) entry which is preliminary data.</text>
</comment>
<feature type="domain" description="Calcineurin-like phosphoesterase" evidence="3">
    <location>
        <begin position="162"/>
        <end position="340"/>
    </location>
</feature>
<reference evidence="5 6" key="1">
    <citation type="submission" date="2019-08" db="EMBL/GenBank/DDBJ databases">
        <title>Selenomonas sp. mPRGC5 and Selenomonas sp. mPRGC8 isolated from ruminal fluid of dairy goat (Capra hircus).</title>
        <authorList>
            <person name="Poothong S."/>
            <person name="Nuengjamnong C."/>
            <person name="Tanasupawat S."/>
        </authorList>
    </citation>
    <scope>NUCLEOTIDE SEQUENCE [LARGE SCALE GENOMIC DNA]</scope>
    <source>
        <strain evidence="6">mPRGC5</strain>
    </source>
</reference>
<dbReference type="Gene3D" id="3.60.21.10">
    <property type="match status" value="1"/>
</dbReference>
<evidence type="ECO:0000313" key="6">
    <source>
        <dbReference type="Proteomes" id="UP000323646"/>
    </source>
</evidence>
<dbReference type="InterPro" id="IPR004843">
    <property type="entry name" value="Calcineurin-like_PHP"/>
</dbReference>
<dbReference type="Proteomes" id="UP000323646">
    <property type="component" value="Unassembled WGS sequence"/>
</dbReference>
<dbReference type="RefSeq" id="WP_149171415.1">
    <property type="nucleotide sequence ID" value="NZ_VTOY01000004.1"/>
</dbReference>
<dbReference type="InterPro" id="IPR008963">
    <property type="entry name" value="Purple_acid_Pase-like_N"/>
</dbReference>
<evidence type="ECO:0000256" key="1">
    <source>
        <dbReference type="ARBA" id="ARBA00022729"/>
    </source>
</evidence>
<feature type="domain" description="Purple acid phosphatase N-terminal" evidence="4">
    <location>
        <begin position="45"/>
        <end position="128"/>
    </location>
</feature>
<evidence type="ECO:0000259" key="3">
    <source>
        <dbReference type="Pfam" id="PF00149"/>
    </source>
</evidence>
<organism evidence="5 6">
    <name type="scientific">Selenomonas ruminis</name>
    <dbReference type="NCBI Taxonomy" id="2593411"/>
    <lineage>
        <taxon>Bacteria</taxon>
        <taxon>Bacillati</taxon>
        <taxon>Bacillota</taxon>
        <taxon>Negativicutes</taxon>
        <taxon>Selenomonadales</taxon>
        <taxon>Selenomonadaceae</taxon>
        <taxon>Selenomonas</taxon>
    </lineage>
</organism>
<dbReference type="Pfam" id="PF00149">
    <property type="entry name" value="Metallophos"/>
    <property type="match status" value="1"/>
</dbReference>
<protein>
    <submittedName>
        <fullName evidence="5">Metallophosphoesterase family protein</fullName>
    </submittedName>
</protein>
<dbReference type="Gene3D" id="2.60.40.380">
    <property type="entry name" value="Purple acid phosphatase-like, N-terminal"/>
    <property type="match status" value="1"/>
</dbReference>
<evidence type="ECO:0000313" key="5">
    <source>
        <dbReference type="EMBL" id="TYZ23059.1"/>
    </source>
</evidence>
<dbReference type="InterPro" id="IPR029052">
    <property type="entry name" value="Metallo-depent_PP-like"/>
</dbReference>
<dbReference type="PANTHER" id="PTHR45867:SF3">
    <property type="entry name" value="ACID PHOSPHATASE TYPE 7"/>
    <property type="match status" value="1"/>
</dbReference>
<name>A0A5D6W7W5_9FIRM</name>
<keyword evidence="6" id="KW-1185">Reference proteome</keyword>
<gene>
    <name evidence="5" type="ORF">FZ040_07525</name>
</gene>
<dbReference type="OrthoDB" id="9809781at2"/>
<feature type="signal peptide" evidence="2">
    <location>
        <begin position="1"/>
        <end position="31"/>
    </location>
</feature>
<dbReference type="PROSITE" id="PS51318">
    <property type="entry name" value="TAT"/>
    <property type="match status" value="1"/>
</dbReference>